<dbReference type="EMBL" id="AVOT02010443">
    <property type="protein sequence ID" value="MBW0490168.1"/>
    <property type="molecule type" value="Genomic_DNA"/>
</dbReference>
<protein>
    <submittedName>
        <fullName evidence="2">Uncharacterized protein</fullName>
    </submittedName>
</protein>
<evidence type="ECO:0000313" key="2">
    <source>
        <dbReference type="EMBL" id="MBW0490168.1"/>
    </source>
</evidence>
<feature type="compositionally biased region" description="Polar residues" evidence="1">
    <location>
        <begin position="32"/>
        <end position="43"/>
    </location>
</feature>
<dbReference type="Proteomes" id="UP000765509">
    <property type="component" value="Unassembled WGS sequence"/>
</dbReference>
<evidence type="ECO:0000313" key="3">
    <source>
        <dbReference type="Proteomes" id="UP000765509"/>
    </source>
</evidence>
<feature type="region of interest" description="Disordered" evidence="1">
    <location>
        <begin position="1"/>
        <end position="60"/>
    </location>
</feature>
<sequence>MDGLHYHAKKIKKDNGILPKKRKVRKVEAPVASTSNTQVNQTPKEGKNKNKRNWKKPYSPNYRMSRIEKDFMDNVFNMSRTLMEFKDKEKQRMRQPSLAIKTSLSPDVVGTLTDIQNSILPLNFIKSGLLSLSQIFVQIKKEIDKIKFMVENNIPKTLI</sequence>
<accession>A0A9Q3CWM0</accession>
<dbReference type="AlphaFoldDB" id="A0A9Q3CWM0"/>
<feature type="compositionally biased region" description="Basic residues" evidence="1">
    <location>
        <begin position="1"/>
        <end position="12"/>
    </location>
</feature>
<organism evidence="2 3">
    <name type="scientific">Austropuccinia psidii MF-1</name>
    <dbReference type="NCBI Taxonomy" id="1389203"/>
    <lineage>
        <taxon>Eukaryota</taxon>
        <taxon>Fungi</taxon>
        <taxon>Dikarya</taxon>
        <taxon>Basidiomycota</taxon>
        <taxon>Pucciniomycotina</taxon>
        <taxon>Pucciniomycetes</taxon>
        <taxon>Pucciniales</taxon>
        <taxon>Sphaerophragmiaceae</taxon>
        <taxon>Austropuccinia</taxon>
    </lineage>
</organism>
<evidence type="ECO:0000256" key="1">
    <source>
        <dbReference type="SAM" id="MobiDB-lite"/>
    </source>
</evidence>
<keyword evidence="3" id="KW-1185">Reference proteome</keyword>
<proteinExistence type="predicted"/>
<gene>
    <name evidence="2" type="ORF">O181_029883</name>
</gene>
<comment type="caution">
    <text evidence="2">The sequence shown here is derived from an EMBL/GenBank/DDBJ whole genome shotgun (WGS) entry which is preliminary data.</text>
</comment>
<reference evidence="2" key="1">
    <citation type="submission" date="2021-03" db="EMBL/GenBank/DDBJ databases">
        <title>Draft genome sequence of rust myrtle Austropuccinia psidii MF-1, a brazilian biotype.</title>
        <authorList>
            <person name="Quecine M.C."/>
            <person name="Pachon D.M.R."/>
            <person name="Bonatelli M.L."/>
            <person name="Correr F.H."/>
            <person name="Franceschini L.M."/>
            <person name="Leite T.F."/>
            <person name="Margarido G.R.A."/>
            <person name="Almeida C.A."/>
            <person name="Ferrarezi J.A."/>
            <person name="Labate C.A."/>
        </authorList>
    </citation>
    <scope>NUCLEOTIDE SEQUENCE</scope>
    <source>
        <strain evidence="2">MF-1</strain>
    </source>
</reference>
<name>A0A9Q3CWM0_9BASI</name>